<evidence type="ECO:0000313" key="2">
    <source>
        <dbReference type="Proteomes" id="UP000886998"/>
    </source>
</evidence>
<gene>
    <name evidence="1" type="ORF">TNIN_303631</name>
</gene>
<evidence type="ECO:0000313" key="1">
    <source>
        <dbReference type="EMBL" id="GFS38481.1"/>
    </source>
</evidence>
<sequence>MCGICDLSRAAQRAYRERNNFESFDGFAGSQVRWLGKIQQLFYALGHHTKSGWHFSKTCGKHGYRGLSEHGLR</sequence>
<dbReference type="Proteomes" id="UP000886998">
    <property type="component" value="Unassembled WGS sequence"/>
</dbReference>
<comment type="caution">
    <text evidence="1">The sequence shown here is derived from an EMBL/GenBank/DDBJ whole genome shotgun (WGS) entry which is preliminary data.</text>
</comment>
<organism evidence="1 2">
    <name type="scientific">Trichonephila inaurata madagascariensis</name>
    <dbReference type="NCBI Taxonomy" id="2747483"/>
    <lineage>
        <taxon>Eukaryota</taxon>
        <taxon>Metazoa</taxon>
        <taxon>Ecdysozoa</taxon>
        <taxon>Arthropoda</taxon>
        <taxon>Chelicerata</taxon>
        <taxon>Arachnida</taxon>
        <taxon>Araneae</taxon>
        <taxon>Araneomorphae</taxon>
        <taxon>Entelegynae</taxon>
        <taxon>Araneoidea</taxon>
        <taxon>Nephilidae</taxon>
        <taxon>Trichonephila</taxon>
        <taxon>Trichonephila inaurata</taxon>
    </lineage>
</organism>
<accession>A0A8X6MB81</accession>
<name>A0A8X6MB81_9ARAC</name>
<protein>
    <submittedName>
        <fullName evidence="1">Uncharacterized protein</fullName>
    </submittedName>
</protein>
<proteinExistence type="predicted"/>
<dbReference type="AlphaFoldDB" id="A0A8X6MB81"/>
<dbReference type="EMBL" id="BMAV01025103">
    <property type="protein sequence ID" value="GFS38481.1"/>
    <property type="molecule type" value="Genomic_DNA"/>
</dbReference>
<reference evidence="1" key="1">
    <citation type="submission" date="2020-08" db="EMBL/GenBank/DDBJ databases">
        <title>Multicomponent nature underlies the extraordinary mechanical properties of spider dragline silk.</title>
        <authorList>
            <person name="Kono N."/>
            <person name="Nakamura H."/>
            <person name="Mori M."/>
            <person name="Yoshida Y."/>
            <person name="Ohtoshi R."/>
            <person name="Malay A.D."/>
            <person name="Moran D.A.P."/>
            <person name="Tomita M."/>
            <person name="Numata K."/>
            <person name="Arakawa K."/>
        </authorList>
    </citation>
    <scope>NUCLEOTIDE SEQUENCE</scope>
</reference>
<keyword evidence="2" id="KW-1185">Reference proteome</keyword>